<dbReference type="EMBL" id="GBRH01187899">
    <property type="protein sequence ID" value="JAE09997.1"/>
    <property type="molecule type" value="Transcribed_RNA"/>
</dbReference>
<accession>A0A0A9FCC0</accession>
<feature type="compositionally biased region" description="Basic residues" evidence="1">
    <location>
        <begin position="1"/>
        <end position="20"/>
    </location>
</feature>
<evidence type="ECO:0000313" key="2">
    <source>
        <dbReference type="EMBL" id="JAE09997.1"/>
    </source>
</evidence>
<proteinExistence type="predicted"/>
<feature type="region of interest" description="Disordered" evidence="1">
    <location>
        <begin position="1"/>
        <end position="24"/>
    </location>
</feature>
<reference evidence="2" key="2">
    <citation type="journal article" date="2015" name="Data Brief">
        <title>Shoot transcriptome of the giant reed, Arundo donax.</title>
        <authorList>
            <person name="Barrero R.A."/>
            <person name="Guerrero F.D."/>
            <person name="Moolhuijzen P."/>
            <person name="Goolsby J.A."/>
            <person name="Tidwell J."/>
            <person name="Bellgard S.E."/>
            <person name="Bellgard M.I."/>
        </authorList>
    </citation>
    <scope>NUCLEOTIDE SEQUENCE</scope>
    <source>
        <tissue evidence="2">Shoot tissue taken approximately 20 cm above the soil surface</tissue>
    </source>
</reference>
<reference evidence="2" key="1">
    <citation type="submission" date="2014-09" db="EMBL/GenBank/DDBJ databases">
        <authorList>
            <person name="Magalhaes I.L.F."/>
            <person name="Oliveira U."/>
            <person name="Santos F.R."/>
            <person name="Vidigal T.H.D.A."/>
            <person name="Brescovit A.D."/>
            <person name="Santos A.J."/>
        </authorList>
    </citation>
    <scope>NUCLEOTIDE SEQUENCE</scope>
    <source>
        <tissue evidence="2">Shoot tissue taken approximately 20 cm above the soil surface</tissue>
    </source>
</reference>
<protein>
    <submittedName>
        <fullName evidence="2">Uncharacterized protein</fullName>
    </submittedName>
</protein>
<feature type="region of interest" description="Disordered" evidence="1">
    <location>
        <begin position="43"/>
        <end position="67"/>
    </location>
</feature>
<dbReference type="AlphaFoldDB" id="A0A0A9FCC0"/>
<sequence>MGGRLRVRSSAKRRPQRKRSERGALAAVREGKWRGPDWRRAAWGGEQGSGEIWAPRLSIPPARRADE</sequence>
<evidence type="ECO:0000256" key="1">
    <source>
        <dbReference type="SAM" id="MobiDB-lite"/>
    </source>
</evidence>
<organism evidence="2">
    <name type="scientific">Arundo donax</name>
    <name type="common">Giant reed</name>
    <name type="synonym">Donax arundinaceus</name>
    <dbReference type="NCBI Taxonomy" id="35708"/>
    <lineage>
        <taxon>Eukaryota</taxon>
        <taxon>Viridiplantae</taxon>
        <taxon>Streptophyta</taxon>
        <taxon>Embryophyta</taxon>
        <taxon>Tracheophyta</taxon>
        <taxon>Spermatophyta</taxon>
        <taxon>Magnoliopsida</taxon>
        <taxon>Liliopsida</taxon>
        <taxon>Poales</taxon>
        <taxon>Poaceae</taxon>
        <taxon>PACMAD clade</taxon>
        <taxon>Arundinoideae</taxon>
        <taxon>Arundineae</taxon>
        <taxon>Arundo</taxon>
    </lineage>
</organism>
<name>A0A0A9FCC0_ARUDO</name>